<name>A0A418JI31_STAHY</name>
<keyword evidence="2 8" id="KW-0808">Transferase</keyword>
<evidence type="ECO:0000256" key="4">
    <source>
        <dbReference type="ARBA" id="ARBA00022777"/>
    </source>
</evidence>
<dbReference type="InterPro" id="IPR011994">
    <property type="entry name" value="Cytidylate_kinase_dom"/>
</dbReference>
<sequence>MTAINIALDGPAAAGKSTIAKRVAAQLGMIYVDTGAMYRAITYHYLKNQSQFTNFKDLISDIQLELKYDYDKGQRVFLQQEDITDYLRENEVTQNVSYVSSIQEVREFLVEAQQKLAIEKGIVMDGRDIGTTVLPNAEVKVYMIASVEERAMRRLKDNEERGIASTYEQLMKDIADRDAYDMNREISPLRKAEDAIEIDTTGLSIDQVTERIISLAREARQQA</sequence>
<gene>
    <name evidence="8" type="primary">cmk</name>
    <name evidence="10" type="ORF">BUZ57_08060</name>
</gene>
<evidence type="ECO:0000256" key="3">
    <source>
        <dbReference type="ARBA" id="ARBA00022741"/>
    </source>
</evidence>
<dbReference type="HAMAP" id="MF_00238">
    <property type="entry name" value="Cytidyl_kinase_type1"/>
    <property type="match status" value="1"/>
</dbReference>
<dbReference type="InterPro" id="IPR003136">
    <property type="entry name" value="Cytidylate_kin"/>
</dbReference>
<evidence type="ECO:0000256" key="2">
    <source>
        <dbReference type="ARBA" id="ARBA00022679"/>
    </source>
</evidence>
<dbReference type="InterPro" id="IPR027417">
    <property type="entry name" value="P-loop_NTPase"/>
</dbReference>
<dbReference type="GO" id="GO:0006220">
    <property type="term" value="P:pyrimidine nucleotide metabolic process"/>
    <property type="evidence" value="ECO:0007669"/>
    <property type="project" value="UniProtKB-UniRule"/>
</dbReference>
<dbReference type="SUPFAM" id="SSF52540">
    <property type="entry name" value="P-loop containing nucleoside triphosphate hydrolases"/>
    <property type="match status" value="1"/>
</dbReference>
<dbReference type="GO" id="GO:0036431">
    <property type="term" value="F:dCMP kinase activity"/>
    <property type="evidence" value="ECO:0007669"/>
    <property type="project" value="InterPro"/>
</dbReference>
<keyword evidence="4 8" id="KW-0418">Kinase</keyword>
<evidence type="ECO:0000256" key="1">
    <source>
        <dbReference type="ARBA" id="ARBA00009427"/>
    </source>
</evidence>
<evidence type="ECO:0000259" key="9">
    <source>
        <dbReference type="Pfam" id="PF02224"/>
    </source>
</evidence>
<feature type="binding site" evidence="8">
    <location>
        <begin position="10"/>
        <end position="18"/>
    </location>
    <ligand>
        <name>ATP</name>
        <dbReference type="ChEBI" id="CHEBI:30616"/>
    </ligand>
</feature>
<dbReference type="Gene3D" id="3.40.50.300">
    <property type="entry name" value="P-loop containing nucleotide triphosphate hydrolases"/>
    <property type="match status" value="1"/>
</dbReference>
<evidence type="ECO:0000256" key="6">
    <source>
        <dbReference type="ARBA" id="ARBA00047615"/>
    </source>
</evidence>
<comment type="caution">
    <text evidence="10">The sequence shown here is derived from an EMBL/GenBank/DDBJ whole genome shotgun (WGS) entry which is preliminary data.</text>
</comment>
<evidence type="ECO:0000256" key="5">
    <source>
        <dbReference type="ARBA" id="ARBA00022840"/>
    </source>
</evidence>
<dbReference type="GO" id="GO:0005524">
    <property type="term" value="F:ATP binding"/>
    <property type="evidence" value="ECO:0007669"/>
    <property type="project" value="UniProtKB-UniRule"/>
</dbReference>
<dbReference type="Pfam" id="PF02224">
    <property type="entry name" value="Cytidylate_kin"/>
    <property type="match status" value="1"/>
</dbReference>
<feature type="domain" description="Cytidylate kinase" evidence="9">
    <location>
        <begin position="6"/>
        <end position="217"/>
    </location>
</feature>
<protein>
    <recommendedName>
        <fullName evidence="8">Cytidylate kinase</fullName>
        <shortName evidence="8">CK</shortName>
        <ecNumber evidence="8">2.7.4.25</ecNumber>
    </recommendedName>
    <alternativeName>
        <fullName evidence="8">Cytidine monophosphate kinase</fullName>
        <shortName evidence="8">CMP kinase</shortName>
    </alternativeName>
</protein>
<dbReference type="EC" id="2.7.4.25" evidence="8"/>
<dbReference type="PANTHER" id="PTHR21299:SF2">
    <property type="entry name" value="CYTIDYLATE KINASE"/>
    <property type="match status" value="1"/>
</dbReference>
<dbReference type="Proteomes" id="UP000285625">
    <property type="component" value="Unassembled WGS sequence"/>
</dbReference>
<keyword evidence="3 8" id="KW-0547">Nucleotide-binding</keyword>
<dbReference type="RefSeq" id="WP_107632968.1">
    <property type="nucleotide sequence ID" value="NZ_CP118163.1"/>
</dbReference>
<comment type="subcellular location">
    <subcellularLocation>
        <location evidence="8">Cytoplasm</location>
    </subcellularLocation>
</comment>
<evidence type="ECO:0000256" key="8">
    <source>
        <dbReference type="HAMAP-Rule" id="MF_00238"/>
    </source>
</evidence>
<comment type="similarity">
    <text evidence="1 8">Belongs to the cytidylate kinase family. Type 1 subfamily.</text>
</comment>
<dbReference type="GO" id="GO:0015949">
    <property type="term" value="P:nucleobase-containing small molecule interconversion"/>
    <property type="evidence" value="ECO:0007669"/>
    <property type="project" value="TreeGrafter"/>
</dbReference>
<dbReference type="AlphaFoldDB" id="A0A418JI31"/>
<dbReference type="PANTHER" id="PTHR21299">
    <property type="entry name" value="CYTIDYLATE KINASE/PANTOATE-BETA-ALANINE LIGASE"/>
    <property type="match status" value="1"/>
</dbReference>
<dbReference type="NCBIfam" id="TIGR00017">
    <property type="entry name" value="cmk"/>
    <property type="match status" value="1"/>
</dbReference>
<dbReference type="GO" id="GO:0036430">
    <property type="term" value="F:CMP kinase activity"/>
    <property type="evidence" value="ECO:0007669"/>
    <property type="project" value="RHEA"/>
</dbReference>
<evidence type="ECO:0000313" key="10">
    <source>
        <dbReference type="EMBL" id="RIO45277.1"/>
    </source>
</evidence>
<keyword evidence="5 8" id="KW-0067">ATP-binding</keyword>
<evidence type="ECO:0000256" key="7">
    <source>
        <dbReference type="ARBA" id="ARBA00048478"/>
    </source>
</evidence>
<dbReference type="EMBL" id="QXVO01000023">
    <property type="protein sequence ID" value="RIO45277.1"/>
    <property type="molecule type" value="Genomic_DNA"/>
</dbReference>
<proteinExistence type="inferred from homology"/>
<dbReference type="GO" id="GO:0005829">
    <property type="term" value="C:cytosol"/>
    <property type="evidence" value="ECO:0007669"/>
    <property type="project" value="TreeGrafter"/>
</dbReference>
<keyword evidence="8" id="KW-0963">Cytoplasm</keyword>
<dbReference type="STRING" id="1284.SHYC_07155"/>
<evidence type="ECO:0000313" key="11">
    <source>
        <dbReference type="Proteomes" id="UP000285625"/>
    </source>
</evidence>
<accession>A0A418JI31</accession>
<comment type="catalytic activity">
    <reaction evidence="7 8">
        <text>CMP + ATP = CDP + ADP</text>
        <dbReference type="Rhea" id="RHEA:11600"/>
        <dbReference type="ChEBI" id="CHEBI:30616"/>
        <dbReference type="ChEBI" id="CHEBI:58069"/>
        <dbReference type="ChEBI" id="CHEBI:60377"/>
        <dbReference type="ChEBI" id="CHEBI:456216"/>
        <dbReference type="EC" id="2.7.4.25"/>
    </reaction>
</comment>
<comment type="catalytic activity">
    <reaction evidence="6 8">
        <text>dCMP + ATP = dCDP + ADP</text>
        <dbReference type="Rhea" id="RHEA:25094"/>
        <dbReference type="ChEBI" id="CHEBI:30616"/>
        <dbReference type="ChEBI" id="CHEBI:57566"/>
        <dbReference type="ChEBI" id="CHEBI:58593"/>
        <dbReference type="ChEBI" id="CHEBI:456216"/>
        <dbReference type="EC" id="2.7.4.25"/>
    </reaction>
</comment>
<organism evidence="10 11">
    <name type="scientific">Staphylococcus hyicus</name>
    <dbReference type="NCBI Taxonomy" id="1284"/>
    <lineage>
        <taxon>Bacteria</taxon>
        <taxon>Bacillati</taxon>
        <taxon>Bacillota</taxon>
        <taxon>Bacilli</taxon>
        <taxon>Bacillales</taxon>
        <taxon>Staphylococcaceae</taxon>
        <taxon>Staphylococcus</taxon>
    </lineage>
</organism>
<reference evidence="10 11" key="1">
    <citation type="journal article" date="2016" name="Front. Microbiol.">
        <title>Comprehensive Phylogenetic Analysis of Bovine Non-aureus Staphylococci Species Based on Whole-Genome Sequencing.</title>
        <authorList>
            <person name="Naushad S."/>
            <person name="Barkema H.W."/>
            <person name="Luby C."/>
            <person name="Condas L.A."/>
            <person name="Nobrega D.B."/>
            <person name="Carson D.A."/>
            <person name="De Buck J."/>
        </authorList>
    </citation>
    <scope>NUCLEOTIDE SEQUENCE [LARGE SCALE GENOMIC DNA]</scope>
    <source>
        <strain evidence="10 11">SNUC 5959</strain>
    </source>
</reference>
<dbReference type="CDD" id="cd02020">
    <property type="entry name" value="CMPK"/>
    <property type="match status" value="1"/>
</dbReference>